<dbReference type="AlphaFoldDB" id="A0A5H2XGV3"/>
<accession>A0A5H2XGV3</accession>
<dbReference type="EMBL" id="AP020488">
    <property type="protein sequence ID" value="BBN67677.1"/>
    <property type="molecule type" value="Genomic_DNA"/>
</dbReference>
<reference evidence="2" key="1">
    <citation type="journal article" date="2019" name="Science">
        <title>Mutation of a bHLH transcription factor allowed almond domestication.</title>
        <authorList>
            <person name="Sanchez-Perez R."/>
            <person name="Pavan S."/>
            <person name="Mazzeo R."/>
            <person name="Moldovan C."/>
            <person name="Aiese Cigliano R."/>
            <person name="Del Cueto J."/>
            <person name="Ricciardi F."/>
            <person name="Lotti C."/>
            <person name="Ricciardi L."/>
            <person name="Dicenta F."/>
            <person name="Lopez-Marques R.L."/>
            <person name="Lindberg Moller B."/>
        </authorList>
    </citation>
    <scope>NUCLEOTIDE SEQUENCE</scope>
</reference>
<name>A0A5H2XGV3_PRUDU</name>
<sequence>MNTMIGHGGERGEPSGDSGSAAYREMQRNYIELEAIANRVLALPHTQEVGSSNQASPSGSVGIAVASVSEGVDIQVGVPLPRQNTLTEAKLAQLRTDFCVPTYVGLRLPTAADVVRYPSDGSVMIFTDMYRHGFRLPFHPWVQIMLAKLGYAPGQYNPNFWILLHGSTSLGGWLGWGSQPGEFWLGTANYRKAKERGYFIRHKPTTQKSWRTGGAWLMGTGRVRQGRALPNTFLPTSSSVKWGPISKEQEDEVEWVRAQLSETELAGIIRGSTKVAVDIMFDGVVGGAARLSLTDEPFNYVAQRNTRFGVMAAKLMKAAEDPRVWHRLAGWSPRGWLGDGGGFTHQDVLIGGVEGNKNLEPVPGCEGKRGPITSLGRVASVRVVVVAMSAAFVIAKGMLNAKVGLRRVLKQVEDGESVARQVGWATLGIEVAEVGLAEAALKSAEGSAVVSVRATRVFVTEPSCIFPKGSSSACRSVYKSSAEYRRSCGVEPIEPIQGRAAEGGRKEEAHAFINEAFAPKGRLEGVDVGERVLRASVESDAEWLDIFLLVVVEDTFSKGPRSWFCPEGLMAAMLFALQTPDLFKEKPHGRVDMRKSFRCQRPGGGADRGWGMFPSSGVSAW</sequence>
<organism evidence="2">
    <name type="scientific">Prunus dulcis</name>
    <name type="common">Almond</name>
    <name type="synonym">Amygdalus dulcis</name>
    <dbReference type="NCBI Taxonomy" id="3755"/>
    <lineage>
        <taxon>Eukaryota</taxon>
        <taxon>Viridiplantae</taxon>
        <taxon>Streptophyta</taxon>
        <taxon>Embryophyta</taxon>
        <taxon>Tracheophyta</taxon>
        <taxon>Spermatophyta</taxon>
        <taxon>Magnoliopsida</taxon>
        <taxon>eudicotyledons</taxon>
        <taxon>Gunneridae</taxon>
        <taxon>Pentapetalae</taxon>
        <taxon>rosids</taxon>
        <taxon>fabids</taxon>
        <taxon>Rosales</taxon>
        <taxon>Rosaceae</taxon>
        <taxon>Amygdaloideae</taxon>
        <taxon>Amygdaleae</taxon>
        <taxon>Prunus</taxon>
    </lineage>
</organism>
<proteinExistence type="predicted"/>
<evidence type="ECO:0000313" key="2">
    <source>
        <dbReference type="EMBL" id="BBN67677.1"/>
    </source>
</evidence>
<evidence type="ECO:0000256" key="1">
    <source>
        <dbReference type="SAM" id="MobiDB-lite"/>
    </source>
</evidence>
<feature type="region of interest" description="Disordered" evidence="1">
    <location>
        <begin position="1"/>
        <end position="21"/>
    </location>
</feature>
<gene>
    <name evidence="2" type="ORF">Prudu_151S000200</name>
</gene>
<protein>
    <submittedName>
        <fullName evidence="2">Disease resistance protein TIR-NBS-LRR class family</fullName>
    </submittedName>
</protein>